<organism evidence="2 3">
    <name type="scientific">Nitratidesulfovibrio liaohensis</name>
    <dbReference type="NCBI Taxonomy" id="2604158"/>
    <lineage>
        <taxon>Bacteria</taxon>
        <taxon>Pseudomonadati</taxon>
        <taxon>Thermodesulfobacteriota</taxon>
        <taxon>Desulfovibrionia</taxon>
        <taxon>Desulfovibrionales</taxon>
        <taxon>Desulfovibrionaceae</taxon>
        <taxon>Nitratidesulfovibrio</taxon>
    </lineage>
</organism>
<dbReference type="RefSeq" id="WP_309542829.1">
    <property type="nucleotide sequence ID" value="NZ_CP133659.1"/>
</dbReference>
<protein>
    <submittedName>
        <fullName evidence="2">Uncharacterized protein</fullName>
    </submittedName>
</protein>
<evidence type="ECO:0000313" key="3">
    <source>
        <dbReference type="Proteomes" id="UP001180616"/>
    </source>
</evidence>
<sequence>MRLTMAQEYNRRRVQAMYGWQVAVPVPYDGIGMDGEAAARLREAAAQVATDAGVPVALVARRLFDYAYRLEPTGTLVLLVGVPERGVELFVEMDARHWRSVRPEERTSDGNAPDGGASGDDADTGASGGTPESSPSRNGVSGAPAGAHGLPVMNISDLMGGPRRR</sequence>
<evidence type="ECO:0000256" key="1">
    <source>
        <dbReference type="SAM" id="MobiDB-lite"/>
    </source>
</evidence>
<dbReference type="EMBL" id="CP133659">
    <property type="protein sequence ID" value="WMW66979.1"/>
    <property type="molecule type" value="Genomic_DNA"/>
</dbReference>
<name>A0ABY9R6C1_9BACT</name>
<gene>
    <name evidence="2" type="ORF">KPS_001615</name>
</gene>
<proteinExistence type="predicted"/>
<reference evidence="2" key="1">
    <citation type="submission" date="2023-09" db="EMBL/GenBank/DDBJ databases">
        <authorList>
            <consortium name="CW5 consortium"/>
            <person name="Lu C.-W."/>
        </authorList>
    </citation>
    <scope>NUCLEOTIDE SEQUENCE</scope>
    <source>
        <strain evidence="2">KPS</strain>
    </source>
</reference>
<feature type="region of interest" description="Disordered" evidence="1">
    <location>
        <begin position="100"/>
        <end position="165"/>
    </location>
</feature>
<dbReference type="Proteomes" id="UP001180616">
    <property type="component" value="Chromosome"/>
</dbReference>
<keyword evidence="3" id="KW-1185">Reference proteome</keyword>
<accession>A0ABY9R6C1</accession>
<evidence type="ECO:0000313" key="2">
    <source>
        <dbReference type="EMBL" id="WMW66979.1"/>
    </source>
</evidence>